<protein>
    <submittedName>
        <fullName evidence="1">Uncharacterized protein</fullName>
    </submittedName>
</protein>
<dbReference type="EMBL" id="JAAMPC010000017">
    <property type="protein sequence ID" value="KAG2247481.1"/>
    <property type="molecule type" value="Genomic_DNA"/>
</dbReference>
<sequence>MLDTPPGSPKNCPGAKGGYVRVQISLSRPVRFFMVKPRFPLLEARTWQDAKSNLLTDVVASSWEYVCQGKHEVLQYMKPVHASRPVEHEVDRPTTREISSSGDQFKISLDVGLLEKVEKGFGSQKSGSRYLEVGSWLEARSN</sequence>
<organism evidence="1 2">
    <name type="scientific">Brassica carinata</name>
    <name type="common">Ethiopian mustard</name>
    <name type="synonym">Abyssinian cabbage</name>
    <dbReference type="NCBI Taxonomy" id="52824"/>
    <lineage>
        <taxon>Eukaryota</taxon>
        <taxon>Viridiplantae</taxon>
        <taxon>Streptophyta</taxon>
        <taxon>Embryophyta</taxon>
        <taxon>Tracheophyta</taxon>
        <taxon>Spermatophyta</taxon>
        <taxon>Magnoliopsida</taxon>
        <taxon>eudicotyledons</taxon>
        <taxon>Gunneridae</taxon>
        <taxon>Pentapetalae</taxon>
        <taxon>rosids</taxon>
        <taxon>malvids</taxon>
        <taxon>Brassicales</taxon>
        <taxon>Brassicaceae</taxon>
        <taxon>Brassiceae</taxon>
        <taxon>Brassica</taxon>
    </lineage>
</organism>
<proteinExistence type="predicted"/>
<accession>A0A8X7P931</accession>
<comment type="caution">
    <text evidence="1">The sequence shown here is derived from an EMBL/GenBank/DDBJ whole genome shotgun (WGS) entry which is preliminary data.</text>
</comment>
<dbReference type="OrthoDB" id="10505234at2759"/>
<dbReference type="Proteomes" id="UP000886595">
    <property type="component" value="Unassembled WGS sequence"/>
</dbReference>
<dbReference type="AlphaFoldDB" id="A0A8X7P931"/>
<keyword evidence="2" id="KW-1185">Reference proteome</keyword>
<name>A0A8X7P931_BRACI</name>
<evidence type="ECO:0000313" key="1">
    <source>
        <dbReference type="EMBL" id="KAG2247481.1"/>
    </source>
</evidence>
<gene>
    <name evidence="1" type="ORF">Bca52824_087109</name>
</gene>
<evidence type="ECO:0000313" key="2">
    <source>
        <dbReference type="Proteomes" id="UP000886595"/>
    </source>
</evidence>
<reference evidence="1 2" key="1">
    <citation type="submission" date="2020-02" db="EMBL/GenBank/DDBJ databases">
        <authorList>
            <person name="Ma Q."/>
            <person name="Huang Y."/>
            <person name="Song X."/>
            <person name="Pei D."/>
        </authorList>
    </citation>
    <scope>NUCLEOTIDE SEQUENCE [LARGE SCALE GENOMIC DNA]</scope>
    <source>
        <strain evidence="1">Sxm20200214</strain>
        <tissue evidence="1">Leaf</tissue>
    </source>
</reference>